<dbReference type="FunFam" id="3.40.50.2000:FF:000065">
    <property type="entry name" value="Glycosyltransferase"/>
    <property type="match status" value="1"/>
</dbReference>
<gene>
    <name evidence="8" type="ORF">LITE_LOCUS19093</name>
</gene>
<evidence type="ECO:0000256" key="7">
    <source>
        <dbReference type="RuleBase" id="RU362057"/>
    </source>
</evidence>
<dbReference type="GO" id="GO:0080043">
    <property type="term" value="F:quercetin 3-O-glucosyltransferase activity"/>
    <property type="evidence" value="ECO:0007669"/>
    <property type="project" value="TreeGrafter"/>
</dbReference>
<keyword evidence="9" id="KW-1185">Reference proteome</keyword>
<keyword evidence="3 6" id="KW-0328">Glycosyltransferase</keyword>
<dbReference type="CDD" id="cd03784">
    <property type="entry name" value="GT1_Gtf-like"/>
    <property type="match status" value="1"/>
</dbReference>
<proteinExistence type="inferred from homology"/>
<evidence type="ECO:0000256" key="6">
    <source>
        <dbReference type="RuleBase" id="RU003718"/>
    </source>
</evidence>
<dbReference type="PROSITE" id="PS00375">
    <property type="entry name" value="UDPGT"/>
    <property type="match status" value="1"/>
</dbReference>
<comment type="similarity">
    <text evidence="2 6">Belongs to the UDP-glycosyltransferase family.</text>
</comment>
<protein>
    <recommendedName>
        <fullName evidence="7">Glycosyltransferase</fullName>
        <ecNumber evidence="7">2.4.1.-</ecNumber>
    </recommendedName>
</protein>
<comment type="pathway">
    <text evidence="1">Pigment biosynthesis; anthocyanin biosynthesis.</text>
</comment>
<evidence type="ECO:0000256" key="5">
    <source>
        <dbReference type="ARBA" id="ARBA00047606"/>
    </source>
</evidence>
<dbReference type="EMBL" id="CAMGYJ010000005">
    <property type="protein sequence ID" value="CAI0422317.1"/>
    <property type="molecule type" value="Genomic_DNA"/>
</dbReference>
<comment type="caution">
    <text evidence="8">The sequence shown here is derived from an EMBL/GenBank/DDBJ whole genome shotgun (WGS) entry which is preliminary data.</text>
</comment>
<evidence type="ECO:0000256" key="1">
    <source>
        <dbReference type="ARBA" id="ARBA00004935"/>
    </source>
</evidence>
<keyword evidence="4 6" id="KW-0808">Transferase</keyword>
<dbReference type="Pfam" id="PF00201">
    <property type="entry name" value="UDPGT"/>
    <property type="match status" value="1"/>
</dbReference>
<dbReference type="Proteomes" id="UP001154282">
    <property type="component" value="Unassembled WGS sequence"/>
</dbReference>
<evidence type="ECO:0000313" key="9">
    <source>
        <dbReference type="Proteomes" id="UP001154282"/>
    </source>
</evidence>
<dbReference type="EC" id="2.4.1.-" evidence="7"/>
<evidence type="ECO:0000256" key="2">
    <source>
        <dbReference type="ARBA" id="ARBA00009995"/>
    </source>
</evidence>
<comment type="catalytic activity">
    <reaction evidence="5">
        <text>an anthocyanidin + UDP-alpha-D-glucose + H(+) = an anthocyanidin 3-O-beta-D-glucoside + UDP</text>
        <dbReference type="Rhea" id="RHEA:20093"/>
        <dbReference type="ChEBI" id="CHEBI:15378"/>
        <dbReference type="ChEBI" id="CHEBI:16307"/>
        <dbReference type="ChEBI" id="CHEBI:58223"/>
        <dbReference type="ChEBI" id="CHEBI:58885"/>
        <dbReference type="ChEBI" id="CHEBI:143576"/>
        <dbReference type="EC" id="2.4.1.115"/>
    </reaction>
</comment>
<name>A0AAV0KJP8_9ROSI</name>
<organism evidence="8 9">
    <name type="scientific">Linum tenue</name>
    <dbReference type="NCBI Taxonomy" id="586396"/>
    <lineage>
        <taxon>Eukaryota</taxon>
        <taxon>Viridiplantae</taxon>
        <taxon>Streptophyta</taxon>
        <taxon>Embryophyta</taxon>
        <taxon>Tracheophyta</taxon>
        <taxon>Spermatophyta</taxon>
        <taxon>Magnoliopsida</taxon>
        <taxon>eudicotyledons</taxon>
        <taxon>Gunneridae</taxon>
        <taxon>Pentapetalae</taxon>
        <taxon>rosids</taxon>
        <taxon>fabids</taxon>
        <taxon>Malpighiales</taxon>
        <taxon>Linaceae</taxon>
        <taxon>Linum</taxon>
    </lineage>
</organism>
<accession>A0AAV0KJP8</accession>
<dbReference type="PANTHER" id="PTHR11926:SF1538">
    <property type="entry name" value="GLYCOSYLTRANSFERASE"/>
    <property type="match status" value="1"/>
</dbReference>
<dbReference type="PANTHER" id="PTHR11926">
    <property type="entry name" value="GLUCOSYL/GLUCURONOSYL TRANSFERASES"/>
    <property type="match status" value="1"/>
</dbReference>
<dbReference type="InterPro" id="IPR035595">
    <property type="entry name" value="UDP_glycos_trans_CS"/>
</dbReference>
<dbReference type="FunFam" id="3.40.50.2000:FF:000027">
    <property type="entry name" value="Glycosyltransferase"/>
    <property type="match status" value="1"/>
</dbReference>
<sequence length="505" mass="55903">MKSSSTQPPPPPQQQKPHAVLLPFPAQGHVNPFMQLAKLLHASGFHVTFVNTEHIHRWLVRTRGPESVKGLPDFQFRAFPDGLPPSDKDATQDPHDICHATQHYCLQPFMELMNQLNSTPEDQEAVMNPPVTCIVSDGGMTFSTKAAELLGVQHATFWPASACAFLAYLQFDELIRRGISPLQAEANLTDGTLEKPLEWIPGMNNIRLRDMPSYATTMADAAGDIILFHTIKNAVRNSLKSSGLIINTFDALEGPVLAAIEAEFSGQLYSIGPLHLLGEQIGSGSDESRSRIGSSLWKEDLKCVEWIDRREADSVVYVNYGSFTTISAEQLMEFAWGLAESKRPFLWILRDDVVMGDSAVLPVEFLEEIKDRGCIANWCPQPQVLSHPAVAVFLTHCGWNSTMESVSAGVPMICWPFFGDQPTNRRYACSEWGIGVELSVDVKRGEIVDLVERVMSTEEGQGMKQRALEWKRRAREAIDAGGSSINSFTRFVEDHATGVDHGANA</sequence>
<evidence type="ECO:0000313" key="8">
    <source>
        <dbReference type="EMBL" id="CAI0422317.1"/>
    </source>
</evidence>
<dbReference type="Gene3D" id="3.40.50.2000">
    <property type="entry name" value="Glycogen Phosphorylase B"/>
    <property type="match status" value="2"/>
</dbReference>
<dbReference type="InterPro" id="IPR002213">
    <property type="entry name" value="UDP_glucos_trans"/>
</dbReference>
<evidence type="ECO:0000256" key="3">
    <source>
        <dbReference type="ARBA" id="ARBA00022676"/>
    </source>
</evidence>
<dbReference type="GO" id="GO:0047213">
    <property type="term" value="F:anthocyanidin 3-O-glucosyltransferase activity"/>
    <property type="evidence" value="ECO:0007669"/>
    <property type="project" value="UniProtKB-EC"/>
</dbReference>
<dbReference type="SUPFAM" id="SSF53756">
    <property type="entry name" value="UDP-Glycosyltransferase/glycogen phosphorylase"/>
    <property type="match status" value="1"/>
</dbReference>
<dbReference type="AlphaFoldDB" id="A0AAV0KJP8"/>
<evidence type="ECO:0000256" key="4">
    <source>
        <dbReference type="ARBA" id="ARBA00022679"/>
    </source>
</evidence>
<dbReference type="GO" id="GO:0080044">
    <property type="term" value="F:quercetin 7-O-glucosyltransferase activity"/>
    <property type="evidence" value="ECO:0007669"/>
    <property type="project" value="TreeGrafter"/>
</dbReference>
<reference evidence="8" key="1">
    <citation type="submission" date="2022-08" db="EMBL/GenBank/DDBJ databases">
        <authorList>
            <person name="Gutierrez-Valencia J."/>
        </authorList>
    </citation>
    <scope>NUCLEOTIDE SEQUENCE</scope>
</reference>